<organism evidence="3 4">
    <name type="scientific">Mesorhizobium cantuariense</name>
    <dbReference type="NCBI Taxonomy" id="1300275"/>
    <lineage>
        <taxon>Bacteria</taxon>
        <taxon>Pseudomonadati</taxon>
        <taxon>Pseudomonadota</taxon>
        <taxon>Alphaproteobacteria</taxon>
        <taxon>Hyphomicrobiales</taxon>
        <taxon>Phyllobacteriaceae</taxon>
        <taxon>Mesorhizobium</taxon>
    </lineage>
</organism>
<dbReference type="Pfam" id="PF14307">
    <property type="entry name" value="Glyco_tran_WbsX"/>
    <property type="match status" value="1"/>
</dbReference>
<sequence length="1549" mass="174092">MSKHPSPENMRDAKPGSQVVDEAAPKKRVRAKIAPLGEHDVSLRDLYNAHSGKVSDKWSIYLSAYDRIFSEYRNKPVRILEIGVQNGGSLEIWRRYFAKAELVLGCDINLACGNLIFDDEKIAVVVGDANTDEVERSIAARSEKFDIIIDDGSHSSSDIIRSFARYFPHLSEDGVYIAEDLHCSYWREFGGGLYDPLSSMSFFKRLLDVVNHEHWGLDRPQSDALVTFAKEYEIAFEEASLASVHSIEFLNSLCVVTKRPTQENVLGPRSVHGQVALAEESVVPLDGTESKAANQAGNPWSLKSMTMEEEIPTNRELIKLHGMRIEAFSSEIIEIREQIRVNEDEIVRTRAQVIAKDEEIVRIRAQIAAGAEEVARTNAQAIAMGEEIQALQEELSMAHTARSALLADRENARSEETRLHGVLDAVYDSTSWRLTGPLRGTRNRARAIGKTPMLARNLLARGAYACWHNLPLPIDVKRKMKRAVFSTFPSLFGVTNAYRAWRSLEAPDAPIGDNGMVLRRALVSSGPIFAPEPVYVPLLEAPPLLQKPVRVIAFYLPQFHTIPENDEWWGQGFTEWTNVRPTEPQFVGHQQPHVPDALGYYDLRDTAVQHRQIELARLYGVEGFCFYFYWFAGKRLLEKPLENWLEDKSLDMPFCVCWANENWSRRWDGMDQEILIAQDHSPQDDLAFIAEVAPYLRDPRYIRIDGKPLLLVYRPSLLPAAAETARRWRTWCRENGIGEIFLAYTQSFESVPPDRYGFDAAVEFPPNNSAPPNVTHTVTPLHQDFASIVYDWSVFPQRSETYSSRKYKLFRSVCPGWDNTARRKRGGTVFINNTPALYRRWLDNAIEDTLAHVSEPSERLVFVNAWNEWAEGAHLEPDSVNGHAYLQATRDALEAANRKSKPRIVIVSHDAHPHGAQLLALNLAKGFKQLGFDPDLIVLGDGPLLGRFADAATVHRIDVPGRGDADALNRLTAIRNAGAEVAVVNTTVSGKLVPLLKQAGFRTVCLVHELPGILASYGLADAAAAIVESADSVVFPAGIVKAGFEEFVGRPVSQSVVRPQGLYLRMPYHADDRQRVREAVRAKLQLSKNASIILCAGYADHRKGVDLFVDACLKVMGSRLDAVAVWVGHVDRVFHAKQMRRVKEAGLEDRFVFVGLVENPQEYYFAADIYALTSREDPFPSVVLEALDATVPVVAFEGAGGFQDLLNRDCGILVPAFDTDEMARVIGNLLDNPGEARRLASVGRDIVRQEFSFSHYLHDLLIYAEKPLPRVSVVVPNYNYARYLGARLSSIVEQTTRPYELIVLDDASTDESVEVIEKFLAGCDIPCRLVVNAENSGSVFRQWMRGVEMARGDYVWIAEADDLADPDFLAELLPAFERKEVVMSYCQSRQIDGAGRILSEHYLDYVSDIDRSRWTRPYVVDGRQEIAEALYLKNTIPNVSGVLFRRNALKNALARHGEEIMSLRNAGDWVTYLRLLENGSIAFSPRSLNSHRRHQSSVTIGNFDLRHLQEIRRVQAETIRSHDLGPAALKRASIYERELSKRFGIPIHE</sequence>
<dbReference type="Gene3D" id="3.90.550.10">
    <property type="entry name" value="Spore Coat Polysaccharide Biosynthesis Protein SpsA, Chain A"/>
    <property type="match status" value="1"/>
</dbReference>
<protein>
    <submittedName>
        <fullName evidence="3">Glycoside hydrolase family 99-like domain-containing protein</fullName>
    </submittedName>
</protein>
<feature type="compositionally biased region" description="Basic and acidic residues" evidence="1">
    <location>
        <begin position="1"/>
        <end position="14"/>
    </location>
</feature>
<evidence type="ECO:0000256" key="1">
    <source>
        <dbReference type="SAM" id="MobiDB-lite"/>
    </source>
</evidence>
<dbReference type="InterPro" id="IPR029044">
    <property type="entry name" value="Nucleotide-diphossugar_trans"/>
</dbReference>
<evidence type="ECO:0000313" key="4">
    <source>
        <dbReference type="Proteomes" id="UP001595648"/>
    </source>
</evidence>
<dbReference type="Proteomes" id="UP001595648">
    <property type="component" value="Unassembled WGS sequence"/>
</dbReference>
<dbReference type="Gene3D" id="3.40.50.150">
    <property type="entry name" value="Vaccinia Virus protein VP39"/>
    <property type="match status" value="1"/>
</dbReference>
<dbReference type="InterPro" id="IPR001173">
    <property type="entry name" value="Glyco_trans_2-like"/>
</dbReference>
<dbReference type="Gene3D" id="3.20.20.80">
    <property type="entry name" value="Glycosidases"/>
    <property type="match status" value="1"/>
</dbReference>
<dbReference type="CDD" id="cd11579">
    <property type="entry name" value="Glyco_tran_WbsX"/>
    <property type="match status" value="1"/>
</dbReference>
<dbReference type="Pfam" id="PF00535">
    <property type="entry name" value="Glycos_transf_2"/>
    <property type="match status" value="1"/>
</dbReference>
<dbReference type="InterPro" id="IPR032719">
    <property type="entry name" value="WbsX"/>
</dbReference>
<reference evidence="4" key="1">
    <citation type="journal article" date="2019" name="Int. J. Syst. Evol. Microbiol.">
        <title>The Global Catalogue of Microorganisms (GCM) 10K type strain sequencing project: providing services to taxonomists for standard genome sequencing and annotation.</title>
        <authorList>
            <consortium name="The Broad Institute Genomics Platform"/>
            <consortium name="The Broad Institute Genome Sequencing Center for Infectious Disease"/>
            <person name="Wu L."/>
            <person name="Ma J."/>
        </authorList>
    </citation>
    <scope>NUCLEOTIDE SEQUENCE [LARGE SCALE GENOMIC DNA]</scope>
    <source>
        <strain evidence="4">ICMP 19515</strain>
    </source>
</reference>
<dbReference type="SUPFAM" id="SSF53335">
    <property type="entry name" value="S-adenosyl-L-methionine-dependent methyltransferases"/>
    <property type="match status" value="1"/>
</dbReference>
<dbReference type="SUPFAM" id="SSF53448">
    <property type="entry name" value="Nucleotide-diphospho-sugar transferases"/>
    <property type="match status" value="1"/>
</dbReference>
<dbReference type="InterPro" id="IPR029063">
    <property type="entry name" value="SAM-dependent_MTases_sf"/>
</dbReference>
<dbReference type="CDD" id="cd03801">
    <property type="entry name" value="GT4_PimA-like"/>
    <property type="match status" value="1"/>
</dbReference>
<dbReference type="Pfam" id="PF13692">
    <property type="entry name" value="Glyco_trans_1_4"/>
    <property type="match status" value="1"/>
</dbReference>
<gene>
    <name evidence="3" type="ORF">ACFOJ9_09905</name>
</gene>
<feature type="region of interest" description="Disordered" evidence="1">
    <location>
        <begin position="1"/>
        <end position="26"/>
    </location>
</feature>
<dbReference type="PANTHER" id="PTHR41244">
    <property type="entry name" value="RHAMNAN SYNTHESIS F"/>
    <property type="match status" value="1"/>
</dbReference>
<dbReference type="SUPFAM" id="SSF53756">
    <property type="entry name" value="UDP-Glycosyltransferase/glycogen phosphorylase"/>
    <property type="match status" value="1"/>
</dbReference>
<dbReference type="EMBL" id="JBHRVD010000001">
    <property type="protein sequence ID" value="MFC3322092.1"/>
    <property type="molecule type" value="Genomic_DNA"/>
</dbReference>
<evidence type="ECO:0000313" key="3">
    <source>
        <dbReference type="EMBL" id="MFC3322092.1"/>
    </source>
</evidence>
<dbReference type="PANTHER" id="PTHR41244:SF1">
    <property type="entry name" value="GLYCOSYLTRANSFERASE"/>
    <property type="match status" value="1"/>
</dbReference>
<accession>A0ABV7MJN4</accession>
<feature type="domain" description="Glycosyltransferase 2-like" evidence="2">
    <location>
        <begin position="1272"/>
        <end position="1413"/>
    </location>
</feature>
<proteinExistence type="predicted"/>
<evidence type="ECO:0000259" key="2">
    <source>
        <dbReference type="Pfam" id="PF00535"/>
    </source>
</evidence>
<dbReference type="Gene3D" id="3.40.50.2000">
    <property type="entry name" value="Glycogen Phosphorylase B"/>
    <property type="match status" value="1"/>
</dbReference>
<comment type="caution">
    <text evidence="3">The sequence shown here is derived from an EMBL/GenBank/DDBJ whole genome shotgun (WGS) entry which is preliminary data.</text>
</comment>
<keyword evidence="4" id="KW-1185">Reference proteome</keyword>
<dbReference type="RefSeq" id="WP_378978705.1">
    <property type="nucleotide sequence ID" value="NZ_JBHRVD010000001.1"/>
</dbReference>
<name>A0ABV7MJN4_9HYPH</name>